<evidence type="ECO:0000313" key="7">
    <source>
        <dbReference type="EMBL" id="MBD1599432.1"/>
    </source>
</evidence>
<feature type="transmembrane region" description="Helical" evidence="5">
    <location>
        <begin position="300"/>
        <end position="321"/>
    </location>
</feature>
<feature type="transmembrane region" description="Helical" evidence="5">
    <location>
        <begin position="415"/>
        <end position="434"/>
    </location>
</feature>
<feature type="transmembrane region" description="Helical" evidence="5">
    <location>
        <begin position="101"/>
        <end position="121"/>
    </location>
</feature>
<keyword evidence="4 5" id="KW-0472">Membrane</keyword>
<gene>
    <name evidence="7" type="ORF">HAQ05_12040</name>
</gene>
<reference evidence="7 8" key="1">
    <citation type="journal article" date="2020" name="Insects">
        <title>Bacteria Belonging to Pseudomonas typographi sp. nov. from the Bark Beetle Ips typographus Have Genomic Potential to Aid in the Host Ecology.</title>
        <authorList>
            <person name="Peral-Aranega E."/>
            <person name="Saati-Santamaria Z."/>
            <person name="Kolarik M."/>
            <person name="Rivas R."/>
            <person name="Garcia-Fraile P."/>
        </authorList>
    </citation>
    <scope>NUCLEOTIDE SEQUENCE [LARGE SCALE GENOMIC DNA]</scope>
    <source>
        <strain evidence="7 8">CA3A</strain>
    </source>
</reference>
<dbReference type="PIRSF" id="PIRSF006060">
    <property type="entry name" value="AA_transporter"/>
    <property type="match status" value="1"/>
</dbReference>
<dbReference type="PANTHER" id="PTHR42770">
    <property type="entry name" value="AMINO ACID TRANSPORTER-RELATED"/>
    <property type="match status" value="1"/>
</dbReference>
<sequence length="486" mass="51151">MSELHATGNLGVSSVPARALQGSLGVTSIVLMVVATAAPLTVMVANTPLIISMGNGIAAPFDAAIATLIMLLFTVGFVAMSKYITNAGAFYAYIQKGLGRTFGLGSATMALTSYFLILVALEAYIGYALGDLLSNFVGVHIPWYVLSVMVIALVGFLGYRHIELSSKFLGIALVLEIAIVLVVDLAIVMKSGLGGMDLAPFSTSAISSGSPGLGIMFAIYCFIGFEATVVFREEAKDPERTIPRATYISVLVVGAFYVVSMWCEVVGIGLNDVLPFATDHPGDMYLVLTERFLGRAAQDLLQVLLITSLFACVLSLHNIVVRYQYVLGGYKVLPQSLASIHPSHGSPHVSSIVQTMSSLILLVALIIGGLDPVTQIYAWGATAGTLGYMVILALTCLSVILFFRRLAGPSSVWATKLAPAGGFIGLATCLWIALENLPALVGGDTANVAAGVMEVVVAASFFIGYAAAIYLKKTAPGRFEALRALA</sequence>
<accession>A0ABR7Z1Z7</accession>
<keyword evidence="8" id="KW-1185">Reference proteome</keyword>
<evidence type="ECO:0000256" key="1">
    <source>
        <dbReference type="ARBA" id="ARBA00004141"/>
    </source>
</evidence>
<evidence type="ECO:0000256" key="2">
    <source>
        <dbReference type="ARBA" id="ARBA00022692"/>
    </source>
</evidence>
<feature type="transmembrane region" description="Helical" evidence="5">
    <location>
        <begin position="349"/>
        <end position="370"/>
    </location>
</feature>
<comment type="subcellular location">
    <subcellularLocation>
        <location evidence="1">Membrane</location>
        <topology evidence="1">Multi-pass membrane protein</topology>
    </subcellularLocation>
</comment>
<feature type="transmembrane region" description="Helical" evidence="5">
    <location>
        <begin position="376"/>
        <end position="403"/>
    </location>
</feature>
<dbReference type="Pfam" id="PF00324">
    <property type="entry name" value="AA_permease"/>
    <property type="match status" value="1"/>
</dbReference>
<evidence type="ECO:0000256" key="3">
    <source>
        <dbReference type="ARBA" id="ARBA00022989"/>
    </source>
</evidence>
<dbReference type="Gene3D" id="1.20.1740.10">
    <property type="entry name" value="Amino acid/polyamine transporter I"/>
    <property type="match status" value="1"/>
</dbReference>
<dbReference type="EMBL" id="JAAOCA010000013">
    <property type="protein sequence ID" value="MBD1599432.1"/>
    <property type="molecule type" value="Genomic_DNA"/>
</dbReference>
<protein>
    <submittedName>
        <fullName evidence="7">APC family permease</fullName>
    </submittedName>
</protein>
<dbReference type="PANTHER" id="PTHR42770:SF16">
    <property type="entry name" value="AMINO ACID PERMEASE"/>
    <property type="match status" value="1"/>
</dbReference>
<feature type="transmembrane region" description="Helical" evidence="5">
    <location>
        <begin position="213"/>
        <end position="233"/>
    </location>
</feature>
<evidence type="ECO:0000256" key="4">
    <source>
        <dbReference type="ARBA" id="ARBA00023136"/>
    </source>
</evidence>
<feature type="transmembrane region" description="Helical" evidence="5">
    <location>
        <begin position="24"/>
        <end position="45"/>
    </location>
</feature>
<proteinExistence type="predicted"/>
<feature type="transmembrane region" description="Helical" evidence="5">
    <location>
        <begin position="446"/>
        <end position="471"/>
    </location>
</feature>
<organism evidence="7 8">
    <name type="scientific">Pseudomonas typographi</name>
    <dbReference type="NCBI Taxonomy" id="2715964"/>
    <lineage>
        <taxon>Bacteria</taxon>
        <taxon>Pseudomonadati</taxon>
        <taxon>Pseudomonadota</taxon>
        <taxon>Gammaproteobacteria</taxon>
        <taxon>Pseudomonadales</taxon>
        <taxon>Pseudomonadaceae</taxon>
        <taxon>Pseudomonas</taxon>
    </lineage>
</organism>
<evidence type="ECO:0000259" key="6">
    <source>
        <dbReference type="Pfam" id="PF00324"/>
    </source>
</evidence>
<dbReference type="InterPro" id="IPR004841">
    <property type="entry name" value="AA-permease/SLC12A_dom"/>
</dbReference>
<dbReference type="InterPro" id="IPR050367">
    <property type="entry name" value="APC_superfamily"/>
</dbReference>
<feature type="transmembrane region" description="Helical" evidence="5">
    <location>
        <begin position="141"/>
        <end position="159"/>
    </location>
</feature>
<feature type="transmembrane region" description="Helical" evidence="5">
    <location>
        <begin position="57"/>
        <end position="80"/>
    </location>
</feature>
<dbReference type="Proteomes" id="UP000805841">
    <property type="component" value="Unassembled WGS sequence"/>
</dbReference>
<feature type="transmembrane region" description="Helical" evidence="5">
    <location>
        <begin position="245"/>
        <end position="270"/>
    </location>
</feature>
<name>A0ABR7Z1Z7_9PSED</name>
<keyword evidence="2 5" id="KW-0812">Transmembrane</keyword>
<feature type="transmembrane region" description="Helical" evidence="5">
    <location>
        <begin position="171"/>
        <end position="193"/>
    </location>
</feature>
<comment type="caution">
    <text evidence="7">The sequence shown here is derived from an EMBL/GenBank/DDBJ whole genome shotgun (WGS) entry which is preliminary data.</text>
</comment>
<feature type="domain" description="Amino acid permease/ SLC12A" evidence="6">
    <location>
        <begin position="29"/>
        <end position="459"/>
    </location>
</feature>
<evidence type="ECO:0000256" key="5">
    <source>
        <dbReference type="SAM" id="Phobius"/>
    </source>
</evidence>
<evidence type="ECO:0000313" key="8">
    <source>
        <dbReference type="Proteomes" id="UP000805841"/>
    </source>
</evidence>
<keyword evidence="3 5" id="KW-1133">Transmembrane helix</keyword>